<dbReference type="Proteomes" id="UP000070501">
    <property type="component" value="Unassembled WGS sequence"/>
</dbReference>
<evidence type="ECO:0000313" key="1">
    <source>
        <dbReference type="EMBL" id="KXJ92647.1"/>
    </source>
</evidence>
<accession>A0A136J683</accession>
<proteinExistence type="predicted"/>
<dbReference type="OrthoDB" id="4691160at2759"/>
<sequence>MRNSTIFPWMCCGISTSRAAAIIRDDPYTGDLRTFGETGCFTDNQGVGTVTLSMANKCTPWPLSFNSIYVHGFEGWQFLVHATKDCSDLGCLVEPTDAGNKNVVCASVEDEGPWIAYSVAPAV</sequence>
<organism evidence="1 2">
    <name type="scientific">Microdochium bolleyi</name>
    <dbReference type="NCBI Taxonomy" id="196109"/>
    <lineage>
        <taxon>Eukaryota</taxon>
        <taxon>Fungi</taxon>
        <taxon>Dikarya</taxon>
        <taxon>Ascomycota</taxon>
        <taxon>Pezizomycotina</taxon>
        <taxon>Sordariomycetes</taxon>
        <taxon>Xylariomycetidae</taxon>
        <taxon>Xylariales</taxon>
        <taxon>Microdochiaceae</taxon>
        <taxon>Microdochium</taxon>
    </lineage>
</organism>
<dbReference type="EMBL" id="KQ964248">
    <property type="protein sequence ID" value="KXJ92647.1"/>
    <property type="molecule type" value="Genomic_DNA"/>
</dbReference>
<dbReference type="AlphaFoldDB" id="A0A136J683"/>
<dbReference type="InParanoid" id="A0A136J683"/>
<dbReference type="STRING" id="196109.A0A136J683"/>
<evidence type="ECO:0000313" key="2">
    <source>
        <dbReference type="Proteomes" id="UP000070501"/>
    </source>
</evidence>
<gene>
    <name evidence="1" type="ORF">Micbo1qcDRAFT_50067</name>
</gene>
<protein>
    <submittedName>
        <fullName evidence="1">Uncharacterized protein</fullName>
    </submittedName>
</protein>
<reference evidence="2" key="1">
    <citation type="submission" date="2016-02" db="EMBL/GenBank/DDBJ databases">
        <title>Draft genome sequence of Microdochium bolleyi, a fungal endophyte of beachgrass.</title>
        <authorList>
            <consortium name="DOE Joint Genome Institute"/>
            <person name="David A.S."/>
            <person name="May G."/>
            <person name="Haridas S."/>
            <person name="Lim J."/>
            <person name="Wang M."/>
            <person name="Labutti K."/>
            <person name="Lipzen A."/>
            <person name="Barry K."/>
            <person name="Grigoriev I.V."/>
        </authorList>
    </citation>
    <scope>NUCLEOTIDE SEQUENCE [LARGE SCALE GENOMIC DNA]</scope>
    <source>
        <strain evidence="2">J235TASD1</strain>
    </source>
</reference>
<keyword evidence="2" id="KW-1185">Reference proteome</keyword>
<name>A0A136J683_9PEZI</name>